<dbReference type="PANTHER" id="PTHR43687:SF1">
    <property type="entry name" value="FERREDOXIN III"/>
    <property type="match status" value="1"/>
</dbReference>
<keyword evidence="2" id="KW-0479">Metal-binding</keyword>
<proteinExistence type="predicted"/>
<evidence type="ECO:0000313" key="7">
    <source>
        <dbReference type="Proteomes" id="UP000290921"/>
    </source>
</evidence>
<protein>
    <recommendedName>
        <fullName evidence="5">4Fe-4S ferredoxin-type domain-containing protein</fullName>
    </recommendedName>
</protein>
<evidence type="ECO:0000256" key="3">
    <source>
        <dbReference type="ARBA" id="ARBA00023004"/>
    </source>
</evidence>
<keyword evidence="1" id="KW-0004">4Fe-4S</keyword>
<evidence type="ECO:0000256" key="1">
    <source>
        <dbReference type="ARBA" id="ARBA00022485"/>
    </source>
</evidence>
<dbReference type="PROSITE" id="PS51379">
    <property type="entry name" value="4FE4S_FER_2"/>
    <property type="match status" value="2"/>
</dbReference>
<keyword evidence="4" id="KW-0411">Iron-sulfur</keyword>
<sequence>MKLKTSFPRKRCFFVNLKGGVNLPKDLSTMEALFEAMTDDLKSNVEKLFNVAEKDKEKTAQLIELVKDRIKFVSEESKKYWKPSINYNKCENCKECMNFCSKVYCFNNEKNKIEIKGENCELLCKSCQTVCKHNAIDLPNRKDMLEYFYIE</sequence>
<feature type="domain" description="4Fe-4S ferredoxin-type" evidence="5">
    <location>
        <begin position="112"/>
        <end position="141"/>
    </location>
</feature>
<reference evidence="6 7" key="1">
    <citation type="submission" date="2018-06" db="EMBL/GenBank/DDBJ databases">
        <title>Genome conservation of Clostridium tetani.</title>
        <authorList>
            <person name="Bruggemann H."/>
            <person name="Popoff M.R."/>
        </authorList>
    </citation>
    <scope>NUCLEOTIDE SEQUENCE [LARGE SCALE GENOMIC DNA]</scope>
    <source>
        <strain evidence="6 7">2017.061</strain>
    </source>
</reference>
<accession>A0A4V1LEG2</accession>
<comment type="caution">
    <text evidence="6">The sequence shown here is derived from an EMBL/GenBank/DDBJ whole genome shotgun (WGS) entry which is preliminary data.</text>
</comment>
<dbReference type="AlphaFoldDB" id="A0A4V1LEG2"/>
<dbReference type="SUPFAM" id="SSF54862">
    <property type="entry name" value="4Fe-4S ferredoxins"/>
    <property type="match status" value="1"/>
</dbReference>
<dbReference type="GO" id="GO:0051539">
    <property type="term" value="F:4 iron, 4 sulfur cluster binding"/>
    <property type="evidence" value="ECO:0007669"/>
    <property type="project" value="UniProtKB-KW"/>
</dbReference>
<dbReference type="PANTHER" id="PTHR43687">
    <property type="entry name" value="ADENYLYLSULFATE REDUCTASE, BETA SUBUNIT"/>
    <property type="match status" value="1"/>
</dbReference>
<name>A0A4V1LEG2_CLOTA</name>
<keyword evidence="3" id="KW-0408">Iron</keyword>
<dbReference type="InterPro" id="IPR017896">
    <property type="entry name" value="4Fe4S_Fe-S-bd"/>
</dbReference>
<dbReference type="GO" id="GO:0046872">
    <property type="term" value="F:metal ion binding"/>
    <property type="evidence" value="ECO:0007669"/>
    <property type="project" value="UniProtKB-KW"/>
</dbReference>
<evidence type="ECO:0000256" key="2">
    <source>
        <dbReference type="ARBA" id="ARBA00022723"/>
    </source>
</evidence>
<dbReference type="InterPro" id="IPR050572">
    <property type="entry name" value="Fe-S_Ferredoxin"/>
</dbReference>
<evidence type="ECO:0000259" key="5">
    <source>
        <dbReference type="PROSITE" id="PS51379"/>
    </source>
</evidence>
<evidence type="ECO:0000256" key="4">
    <source>
        <dbReference type="ARBA" id="ARBA00023014"/>
    </source>
</evidence>
<feature type="domain" description="4Fe-4S ferredoxin-type" evidence="5">
    <location>
        <begin position="81"/>
        <end position="111"/>
    </location>
</feature>
<dbReference type="Proteomes" id="UP000290921">
    <property type="component" value="Unassembled WGS sequence"/>
</dbReference>
<dbReference type="EMBL" id="QMAP01000011">
    <property type="protein sequence ID" value="RXI46138.1"/>
    <property type="molecule type" value="Genomic_DNA"/>
</dbReference>
<gene>
    <name evidence="6" type="ORF">DP130_11275</name>
</gene>
<organism evidence="6 7">
    <name type="scientific">Clostridium tetani</name>
    <dbReference type="NCBI Taxonomy" id="1513"/>
    <lineage>
        <taxon>Bacteria</taxon>
        <taxon>Bacillati</taxon>
        <taxon>Bacillota</taxon>
        <taxon>Clostridia</taxon>
        <taxon>Eubacteriales</taxon>
        <taxon>Clostridiaceae</taxon>
        <taxon>Clostridium</taxon>
    </lineage>
</organism>
<evidence type="ECO:0000313" key="6">
    <source>
        <dbReference type="EMBL" id="RXI46138.1"/>
    </source>
</evidence>
<dbReference type="Gene3D" id="3.30.70.20">
    <property type="match status" value="1"/>
</dbReference>